<dbReference type="InterPro" id="IPR004179">
    <property type="entry name" value="Sec63-dom"/>
</dbReference>
<comment type="caution">
    <text evidence="2">The sequence shown here is derived from an EMBL/GenBank/DDBJ whole genome shotgun (WGS) entry which is preliminary data.</text>
</comment>
<feature type="non-terminal residue" evidence="2">
    <location>
        <position position="197"/>
    </location>
</feature>
<dbReference type="Gene3D" id="2.60.40.150">
    <property type="entry name" value="C2 domain"/>
    <property type="match status" value="1"/>
</dbReference>
<evidence type="ECO:0000313" key="2">
    <source>
        <dbReference type="EMBL" id="CAL1266656.1"/>
    </source>
</evidence>
<name>A0AAV1Z577_9ARAC</name>
<organism evidence="2 3">
    <name type="scientific">Larinioides sclopetarius</name>
    <dbReference type="NCBI Taxonomy" id="280406"/>
    <lineage>
        <taxon>Eukaryota</taxon>
        <taxon>Metazoa</taxon>
        <taxon>Ecdysozoa</taxon>
        <taxon>Arthropoda</taxon>
        <taxon>Chelicerata</taxon>
        <taxon>Arachnida</taxon>
        <taxon>Araneae</taxon>
        <taxon>Araneomorphae</taxon>
        <taxon>Entelegynae</taxon>
        <taxon>Araneoidea</taxon>
        <taxon>Araneidae</taxon>
        <taxon>Larinioides</taxon>
    </lineage>
</organism>
<dbReference type="GO" id="GO:0051321">
    <property type="term" value="P:meiotic cell cycle"/>
    <property type="evidence" value="ECO:0007669"/>
    <property type="project" value="UniProtKB-KW"/>
</dbReference>
<accession>A0AAV1Z577</accession>
<dbReference type="InterPro" id="IPR035892">
    <property type="entry name" value="C2_domain_sf"/>
</dbReference>
<evidence type="ECO:0000313" key="3">
    <source>
        <dbReference type="Proteomes" id="UP001497382"/>
    </source>
</evidence>
<feature type="non-terminal residue" evidence="2">
    <location>
        <position position="1"/>
    </location>
</feature>
<dbReference type="PANTHER" id="PTHR47835:SF3">
    <property type="entry name" value="HELICASE FOR MEIOSIS 1"/>
    <property type="match status" value="1"/>
</dbReference>
<dbReference type="Pfam" id="PF02889">
    <property type="entry name" value="Sec63"/>
    <property type="match status" value="1"/>
</dbReference>
<protein>
    <recommendedName>
        <fullName evidence="1">SEC63 domain-containing protein</fullName>
    </recommendedName>
</protein>
<dbReference type="AlphaFoldDB" id="A0AAV1Z577"/>
<proteinExistence type="predicted"/>
<gene>
    <name evidence="2" type="ORF">LARSCL_LOCUS3221</name>
</gene>
<dbReference type="PANTHER" id="PTHR47835">
    <property type="entry name" value="HFM1, ATP DEPENDENT DNA HELICASE HOMOLOG"/>
    <property type="match status" value="1"/>
</dbReference>
<dbReference type="GO" id="GO:0016787">
    <property type="term" value="F:hydrolase activity"/>
    <property type="evidence" value="ECO:0007669"/>
    <property type="project" value="UniProtKB-KW"/>
</dbReference>
<dbReference type="EMBL" id="CAXIEN010000024">
    <property type="protein sequence ID" value="CAL1266656.1"/>
    <property type="molecule type" value="Genomic_DNA"/>
</dbReference>
<evidence type="ECO:0000259" key="1">
    <source>
        <dbReference type="Pfam" id="PF02889"/>
    </source>
</evidence>
<sequence>DSVKHLPQYEIEAEQSLGNKSTCATICINVFILNRENLQERRTTYDRHGCTLLVGNTDNDIIMIKKIRDFQLLEMGQWSKKLDVPRAQKGDNLHIHWISDSYVGLDVHKSFTIQYDAMNFHVAVKENYKKVLTKNYQDDTPINGDQRACYHKCLNKMTCAHFCCKTGVQVNTSALKKTKIENFMDQLHNKMNAFPSK</sequence>
<dbReference type="Proteomes" id="UP001497382">
    <property type="component" value="Unassembled WGS sequence"/>
</dbReference>
<feature type="domain" description="SEC63" evidence="1">
    <location>
        <begin position="6"/>
        <end position="111"/>
    </location>
</feature>
<dbReference type="InterPro" id="IPR052247">
    <property type="entry name" value="Meiotic_Crossover_Helicase"/>
</dbReference>
<keyword evidence="3" id="KW-1185">Reference proteome</keyword>
<reference evidence="2 3" key="1">
    <citation type="submission" date="2024-04" db="EMBL/GenBank/DDBJ databases">
        <authorList>
            <person name="Rising A."/>
            <person name="Reimegard J."/>
            <person name="Sonavane S."/>
            <person name="Akerstrom W."/>
            <person name="Nylinder S."/>
            <person name="Hedman E."/>
            <person name="Kallberg Y."/>
        </authorList>
    </citation>
    <scope>NUCLEOTIDE SEQUENCE [LARGE SCALE GENOMIC DNA]</scope>
</reference>
<dbReference type="GO" id="GO:0043138">
    <property type="term" value="F:3'-5' DNA helicase activity"/>
    <property type="evidence" value="ECO:0007669"/>
    <property type="project" value="UniProtKB-EC"/>
</dbReference>